<organism evidence="9 10">
    <name type="scientific">Prorocentrum cordatum</name>
    <dbReference type="NCBI Taxonomy" id="2364126"/>
    <lineage>
        <taxon>Eukaryota</taxon>
        <taxon>Sar</taxon>
        <taxon>Alveolata</taxon>
        <taxon>Dinophyceae</taxon>
        <taxon>Prorocentrales</taxon>
        <taxon>Prorocentraceae</taxon>
        <taxon>Prorocentrum</taxon>
    </lineage>
</organism>
<evidence type="ECO:0000313" key="9">
    <source>
        <dbReference type="EMBL" id="CAK0889883.1"/>
    </source>
</evidence>
<feature type="compositionally biased region" description="Acidic residues" evidence="7">
    <location>
        <begin position="115"/>
        <end position="127"/>
    </location>
</feature>
<evidence type="ECO:0000256" key="6">
    <source>
        <dbReference type="PROSITE-ProRule" id="PRU10141"/>
    </source>
</evidence>
<dbReference type="InterPro" id="IPR011009">
    <property type="entry name" value="Kinase-like_dom_sf"/>
</dbReference>
<dbReference type="Gene3D" id="1.10.510.10">
    <property type="entry name" value="Transferase(Phosphotransferase) domain 1"/>
    <property type="match status" value="1"/>
</dbReference>
<keyword evidence="2" id="KW-0808">Transferase</keyword>
<evidence type="ECO:0000256" key="7">
    <source>
        <dbReference type="SAM" id="MobiDB-lite"/>
    </source>
</evidence>
<feature type="compositionally biased region" description="Basic and acidic residues" evidence="7">
    <location>
        <begin position="90"/>
        <end position="99"/>
    </location>
</feature>
<dbReference type="SUPFAM" id="SSF56112">
    <property type="entry name" value="Protein kinase-like (PK-like)"/>
    <property type="match status" value="1"/>
</dbReference>
<keyword evidence="3 6" id="KW-0547">Nucleotide-binding</keyword>
<evidence type="ECO:0000313" key="10">
    <source>
        <dbReference type="Proteomes" id="UP001189429"/>
    </source>
</evidence>
<name>A0ABN9WUL8_9DINO</name>
<feature type="binding site" evidence="6">
    <location>
        <position position="173"/>
    </location>
    <ligand>
        <name>ATP</name>
        <dbReference type="ChEBI" id="CHEBI:30616"/>
    </ligand>
</feature>
<keyword evidence="4" id="KW-0418">Kinase</keyword>
<protein>
    <recommendedName>
        <fullName evidence="8">Protein kinase domain-containing protein</fullName>
    </recommendedName>
</protein>
<dbReference type="Proteomes" id="UP001189429">
    <property type="component" value="Unassembled WGS sequence"/>
</dbReference>
<feature type="region of interest" description="Disordered" evidence="7">
    <location>
        <begin position="1"/>
        <end position="127"/>
    </location>
</feature>
<dbReference type="InterPro" id="IPR017441">
    <property type="entry name" value="Protein_kinase_ATP_BS"/>
</dbReference>
<feature type="domain" description="Protein kinase" evidence="8">
    <location>
        <begin position="143"/>
        <end position="266"/>
    </location>
</feature>
<dbReference type="Gene3D" id="3.30.200.20">
    <property type="entry name" value="Phosphorylase Kinase, domain 1"/>
    <property type="match status" value="1"/>
</dbReference>
<feature type="compositionally biased region" description="Basic and acidic residues" evidence="7">
    <location>
        <begin position="50"/>
        <end position="72"/>
    </location>
</feature>
<dbReference type="InterPro" id="IPR000719">
    <property type="entry name" value="Prot_kinase_dom"/>
</dbReference>
<keyword evidence="1" id="KW-0723">Serine/threonine-protein kinase</keyword>
<accession>A0ABN9WUL8</accession>
<gene>
    <name evidence="9" type="ORF">PCOR1329_LOCUS70278</name>
</gene>
<keyword evidence="5 6" id="KW-0067">ATP-binding</keyword>
<evidence type="ECO:0000256" key="1">
    <source>
        <dbReference type="ARBA" id="ARBA00022527"/>
    </source>
</evidence>
<evidence type="ECO:0000256" key="2">
    <source>
        <dbReference type="ARBA" id="ARBA00022679"/>
    </source>
</evidence>
<proteinExistence type="predicted"/>
<dbReference type="PROSITE" id="PS50011">
    <property type="entry name" value="PROTEIN_KINASE_DOM"/>
    <property type="match status" value="1"/>
</dbReference>
<comment type="caution">
    <text evidence="9">The sequence shown here is derived from an EMBL/GenBank/DDBJ whole genome shotgun (WGS) entry which is preliminary data.</text>
</comment>
<dbReference type="EMBL" id="CAUYUJ010019277">
    <property type="protein sequence ID" value="CAK0889883.1"/>
    <property type="molecule type" value="Genomic_DNA"/>
</dbReference>
<evidence type="ECO:0000256" key="3">
    <source>
        <dbReference type="ARBA" id="ARBA00022741"/>
    </source>
</evidence>
<dbReference type="PROSITE" id="PS00107">
    <property type="entry name" value="PROTEIN_KINASE_ATP"/>
    <property type="match status" value="1"/>
</dbReference>
<evidence type="ECO:0000256" key="4">
    <source>
        <dbReference type="ARBA" id="ARBA00022777"/>
    </source>
</evidence>
<dbReference type="PANTHER" id="PTHR45646:SF11">
    <property type="entry name" value="SERINE_THREONINE-PROTEIN KINASE DOA"/>
    <property type="match status" value="1"/>
</dbReference>
<dbReference type="Pfam" id="PF00069">
    <property type="entry name" value="Pkinase"/>
    <property type="match status" value="1"/>
</dbReference>
<dbReference type="PANTHER" id="PTHR45646">
    <property type="entry name" value="SERINE/THREONINE-PROTEIN KINASE DOA-RELATED"/>
    <property type="match status" value="1"/>
</dbReference>
<reference evidence="9" key="1">
    <citation type="submission" date="2023-10" db="EMBL/GenBank/DDBJ databases">
        <authorList>
            <person name="Chen Y."/>
            <person name="Shah S."/>
            <person name="Dougan E. K."/>
            <person name="Thang M."/>
            <person name="Chan C."/>
        </authorList>
    </citation>
    <scope>NUCLEOTIDE SEQUENCE [LARGE SCALE GENOMIC DNA]</scope>
</reference>
<keyword evidence="10" id="KW-1185">Reference proteome</keyword>
<evidence type="ECO:0000256" key="5">
    <source>
        <dbReference type="ARBA" id="ARBA00022840"/>
    </source>
</evidence>
<feature type="non-terminal residue" evidence="9">
    <location>
        <position position="266"/>
    </location>
</feature>
<sequence>MARGRRSDSRRLERARDSRCGYKQRATSGRRRGGSGDRSRSGRNGAPHFGNHDGRHQPADAGRRGQREERSASFRGAARGGRRAPGGGEGGRREEDARRRGGGGSRSRSARVSDESESSESGSDDDEIVHFSWKEGMVLNHRYQLTALLGDGTFGRVVLARDRHDGGREVAVKIIRDVKRYMENAKIEADILADIRKADPAGKSGCSIMYETFVHEQRFFCLVLEPLGTSLYDFLKANNFKGFWMQDIQSIAEQAMQALAFLHGPR</sequence>
<feature type="compositionally biased region" description="Basic and acidic residues" evidence="7">
    <location>
        <begin position="1"/>
        <end position="20"/>
    </location>
</feature>
<evidence type="ECO:0000259" key="8">
    <source>
        <dbReference type="PROSITE" id="PS50011"/>
    </source>
</evidence>
<dbReference type="InterPro" id="IPR051175">
    <property type="entry name" value="CLK_kinases"/>
</dbReference>